<dbReference type="PATRIC" id="fig|758793.3.peg.4596"/>
<dbReference type="RefSeq" id="WP_016347067.1">
    <property type="nucleotide sequence ID" value="NC_021288.1"/>
</dbReference>
<dbReference type="PRINTS" id="PR00413">
    <property type="entry name" value="HADHALOGNASE"/>
</dbReference>
<evidence type="ECO:0000256" key="1">
    <source>
        <dbReference type="ARBA" id="ARBA00001946"/>
    </source>
</evidence>
<gene>
    <name evidence="6" type="ORF">BRPE64_CCDS02740</name>
</gene>
<reference evidence="6 7" key="1">
    <citation type="journal article" date="2013" name="Genome Announc.">
        <title>Complete Genome Sequence of Burkholderia sp. Strain RPE64, Bacterial Symbiont of the Bean Bug Riptortus pedestris.</title>
        <authorList>
            <person name="Shibata T.F."/>
            <person name="Maeda T."/>
            <person name="Nikoh N."/>
            <person name="Yamaguchi K."/>
            <person name="Oshima K."/>
            <person name="Hattori M."/>
            <person name="Nishiyama T."/>
            <person name="Hasebe M."/>
            <person name="Fukatsu T."/>
            <person name="Kikuchi Y."/>
            <person name="Shigenobu S."/>
        </authorList>
    </citation>
    <scope>NUCLEOTIDE SEQUENCE [LARGE SCALE GENOMIC DNA]</scope>
</reference>
<dbReference type="Proteomes" id="UP000013966">
    <property type="component" value="Chromosome 3"/>
</dbReference>
<keyword evidence="7" id="KW-1185">Reference proteome</keyword>
<dbReference type="EMBL" id="AP013060">
    <property type="protein sequence ID" value="BAN26357.1"/>
    <property type="molecule type" value="Genomic_DNA"/>
</dbReference>
<organism evidence="6 7">
    <name type="scientific">Caballeronia insecticola</name>
    <dbReference type="NCBI Taxonomy" id="758793"/>
    <lineage>
        <taxon>Bacteria</taxon>
        <taxon>Pseudomonadati</taxon>
        <taxon>Pseudomonadota</taxon>
        <taxon>Betaproteobacteria</taxon>
        <taxon>Burkholderiales</taxon>
        <taxon>Burkholderiaceae</taxon>
        <taxon>Caballeronia</taxon>
    </lineage>
</organism>
<sequence length="215" mass="23163">MIKAILWDMDGTLAESESLHLQTLLEALAHHGVTAGEEMHPLVFGKTGREVHALCCERFGLSVDFASWSAFRARAYLQGATKLVARPGALEVYRAAKAAGITQAIVSNASRMLLEANLRALGIEEPSLVTISVNDVRHGKPNPEPYERAAWLLRLDPEEVIAVEDSPTGARAAIAAQMRVLAWPVDDNDAALFPAEAQLVRSAHELALALGLGPE</sequence>
<evidence type="ECO:0000256" key="3">
    <source>
        <dbReference type="ARBA" id="ARBA00022723"/>
    </source>
</evidence>
<keyword evidence="3" id="KW-0479">Metal-binding</keyword>
<dbReference type="STRING" id="758793.BRPE64_CCDS02740"/>
<dbReference type="PANTHER" id="PTHR46193:SF18">
    <property type="entry name" value="HEXITOL PHOSPHATASE B"/>
    <property type="match status" value="1"/>
</dbReference>
<dbReference type="InterPro" id="IPR023214">
    <property type="entry name" value="HAD_sf"/>
</dbReference>
<dbReference type="InterPro" id="IPR036412">
    <property type="entry name" value="HAD-like_sf"/>
</dbReference>
<dbReference type="InterPro" id="IPR051600">
    <property type="entry name" value="Beta-PGM-like"/>
</dbReference>
<dbReference type="SUPFAM" id="SSF56784">
    <property type="entry name" value="HAD-like"/>
    <property type="match status" value="1"/>
</dbReference>
<dbReference type="Gene3D" id="3.40.50.1000">
    <property type="entry name" value="HAD superfamily/HAD-like"/>
    <property type="match status" value="1"/>
</dbReference>
<protein>
    <submittedName>
        <fullName evidence="6">HAD-superfamily hydrolase subfamily IA variant 3</fullName>
    </submittedName>
</protein>
<keyword evidence="5" id="KW-0119">Carbohydrate metabolism</keyword>
<reference evidence="6 7" key="2">
    <citation type="journal article" date="2018" name="Int. J. Syst. Evol. Microbiol.">
        <title>Burkholderia insecticola sp. nov., a gut symbiotic bacterium of the bean bug Riptortus pedestris.</title>
        <authorList>
            <person name="Takeshita K."/>
            <person name="Tamaki H."/>
            <person name="Ohbayashi T."/>
            <person name="Meng X.-Y."/>
            <person name="Sone T."/>
            <person name="Mitani Y."/>
            <person name="Peeters C."/>
            <person name="Kikuchi Y."/>
            <person name="Vandamme P."/>
        </authorList>
    </citation>
    <scope>NUCLEOTIDE SEQUENCE [LARGE SCALE GENOMIC DNA]</scope>
    <source>
        <strain evidence="6">RPE64</strain>
    </source>
</reference>
<dbReference type="Pfam" id="PF00702">
    <property type="entry name" value="Hydrolase"/>
    <property type="match status" value="1"/>
</dbReference>
<name>R4X3G9_9BURK</name>
<dbReference type="InterPro" id="IPR023198">
    <property type="entry name" value="PGP-like_dom2"/>
</dbReference>
<comment type="similarity">
    <text evidence="2">Belongs to the HAD-like hydrolase superfamily. CbbY/CbbZ/Gph/YieH family.</text>
</comment>
<dbReference type="AlphaFoldDB" id="R4X3G9"/>
<evidence type="ECO:0000256" key="5">
    <source>
        <dbReference type="ARBA" id="ARBA00023277"/>
    </source>
</evidence>
<dbReference type="SFLD" id="SFLDG01129">
    <property type="entry name" value="C1.5:_HAD__Beta-PGM__Phosphata"/>
    <property type="match status" value="1"/>
</dbReference>
<dbReference type="GO" id="GO:0046872">
    <property type="term" value="F:metal ion binding"/>
    <property type="evidence" value="ECO:0007669"/>
    <property type="project" value="UniProtKB-KW"/>
</dbReference>
<proteinExistence type="inferred from homology"/>
<dbReference type="HOGENOM" id="CLU_045011_13_1_4"/>
<comment type="cofactor">
    <cofactor evidence="1">
        <name>Mg(2+)</name>
        <dbReference type="ChEBI" id="CHEBI:18420"/>
    </cofactor>
</comment>
<keyword evidence="4" id="KW-0460">Magnesium</keyword>
<dbReference type="Gene3D" id="1.10.150.240">
    <property type="entry name" value="Putative phosphatase, domain 2"/>
    <property type="match status" value="1"/>
</dbReference>
<accession>R4X3G9</accession>
<evidence type="ECO:0000256" key="4">
    <source>
        <dbReference type="ARBA" id="ARBA00022842"/>
    </source>
</evidence>
<evidence type="ECO:0000313" key="6">
    <source>
        <dbReference type="EMBL" id="BAN26357.1"/>
    </source>
</evidence>
<dbReference type="PANTHER" id="PTHR46193">
    <property type="entry name" value="6-PHOSPHOGLUCONATE PHOSPHATASE"/>
    <property type="match status" value="1"/>
</dbReference>
<dbReference type="GO" id="GO:0016787">
    <property type="term" value="F:hydrolase activity"/>
    <property type="evidence" value="ECO:0007669"/>
    <property type="project" value="UniProtKB-KW"/>
</dbReference>
<dbReference type="CDD" id="cd07505">
    <property type="entry name" value="HAD_BPGM-like"/>
    <property type="match status" value="1"/>
</dbReference>
<evidence type="ECO:0000256" key="2">
    <source>
        <dbReference type="ARBA" id="ARBA00006171"/>
    </source>
</evidence>
<keyword evidence="6" id="KW-0378">Hydrolase</keyword>
<dbReference type="InterPro" id="IPR006439">
    <property type="entry name" value="HAD-SF_hydro_IA"/>
</dbReference>
<evidence type="ECO:0000313" key="7">
    <source>
        <dbReference type="Proteomes" id="UP000013966"/>
    </source>
</evidence>
<dbReference type="SFLD" id="SFLDS00003">
    <property type="entry name" value="Haloacid_Dehalogenase"/>
    <property type="match status" value="1"/>
</dbReference>
<dbReference type="KEGG" id="buo:BRPE64_CCDS02740"/>
<dbReference type="OrthoDB" id="5293434at2"/>
<dbReference type="NCBIfam" id="TIGR01509">
    <property type="entry name" value="HAD-SF-IA-v3"/>
    <property type="match status" value="1"/>
</dbReference>